<proteinExistence type="inferred from homology"/>
<dbReference type="SUPFAM" id="SSF55729">
    <property type="entry name" value="Acyl-CoA N-acyltransferases (Nat)"/>
    <property type="match status" value="1"/>
</dbReference>
<dbReference type="NCBIfam" id="NF000648">
    <property type="entry name" value="PRK00026.1"/>
    <property type="match status" value="1"/>
</dbReference>
<dbReference type="GO" id="GO:0005829">
    <property type="term" value="C:cytosol"/>
    <property type="evidence" value="ECO:0007669"/>
    <property type="project" value="TreeGrafter"/>
</dbReference>
<dbReference type="CDD" id="cd18080">
    <property type="entry name" value="TrmD-like"/>
    <property type="match status" value="1"/>
</dbReference>
<feature type="binding site" evidence="15">
    <location>
        <position position="139"/>
    </location>
    <ligand>
        <name>S-adenosyl-L-methionine</name>
        <dbReference type="ChEBI" id="CHEBI:59789"/>
    </ligand>
</feature>
<evidence type="ECO:0000256" key="3">
    <source>
        <dbReference type="ARBA" id="ARBA00007630"/>
    </source>
</evidence>
<dbReference type="PROSITE" id="PS51186">
    <property type="entry name" value="GNAT"/>
    <property type="match status" value="1"/>
</dbReference>
<dbReference type="InterPro" id="IPR016181">
    <property type="entry name" value="Acyl_CoA_acyltransferase"/>
</dbReference>
<dbReference type="Pfam" id="PF00583">
    <property type="entry name" value="Acetyltransf_1"/>
    <property type="match status" value="1"/>
</dbReference>
<dbReference type="InterPro" id="IPR000182">
    <property type="entry name" value="GNAT_dom"/>
</dbReference>
<dbReference type="InterPro" id="IPR002649">
    <property type="entry name" value="tRNA_m1G_MeTrfase_TrmD"/>
</dbReference>
<keyword evidence="9 15" id="KW-0808">Transferase</keyword>
<keyword evidence="18" id="KW-1185">Reference proteome</keyword>
<sequence>MRFDLLTIFPDFFAPLDLSLMGKARDAGLIDVHVHDLRNWTEDKHRSVDDTPYGGGAGMVMRPDVWGKALDDVLAAPLPHADAFAAHDADFLDDDGLNHARSLHHERRVLAIPTPSGVPVTQKMAEDLARADQIVFACGRYEGIDQRVADHYRAEEYEVCEFSIGDYVLNGGEVAAMVLIEAVGRLLDGFMGNQESIVEESHSELGLLEYPAYTRPKTWRGSEVPAVLLGGDHAAIERWRRERALIRTATRRPDMVRALDPDTLSIVDREVLAGAGTVLYPRYAQIRLRLARATEAEELSRFAARTFPLACPEHLGQEAIDAFIAENLNVAEFTRMLDNPADYRIWVARAKEDNQLLGYTLTILGGPDGTPNDMVRPGKIERGAAYLSKCYVAPEWHGSGIAGALLERAVADVSSCARNSQVVLGTNIANKRARAFYRRHGFKVAGRRTFMVGEVANIDDVFVRNITVAKP</sequence>
<evidence type="ECO:0000256" key="10">
    <source>
        <dbReference type="ARBA" id="ARBA00022691"/>
    </source>
</evidence>
<dbReference type="EC" id="2.1.1.228" evidence="5 15"/>
<comment type="caution">
    <text evidence="17">The sequence shown here is derived from an EMBL/GenBank/DDBJ whole genome shotgun (WGS) entry which is preliminary data.</text>
</comment>
<reference evidence="17 18" key="1">
    <citation type="submission" date="2018-11" db="EMBL/GenBank/DDBJ databases">
        <title>Genomes From Bacteria Associated with the Canine Oral Cavity: a Test Case for Automated Genome-Based Taxonomic Assignment.</title>
        <authorList>
            <person name="Coil D.A."/>
            <person name="Jospin G."/>
            <person name="Darling A.E."/>
            <person name="Wallis C."/>
            <person name="Davis I.J."/>
            <person name="Harris S."/>
            <person name="Eisen J.A."/>
            <person name="Holcombe L.J."/>
            <person name="O'Flynn C."/>
        </authorList>
    </citation>
    <scope>NUCLEOTIDE SEQUENCE [LARGE SCALE GENOMIC DNA]</scope>
    <source>
        <strain evidence="17 18">OH770</strain>
    </source>
</reference>
<dbReference type="RefSeq" id="WP_124870713.1">
    <property type="nucleotide sequence ID" value="NZ_RQZF01000006.1"/>
</dbReference>
<dbReference type="Proteomes" id="UP000280444">
    <property type="component" value="Unassembled WGS sequence"/>
</dbReference>
<evidence type="ECO:0000256" key="12">
    <source>
        <dbReference type="ARBA" id="ARBA00029736"/>
    </source>
</evidence>
<comment type="function">
    <text evidence="1 15">Specifically methylates guanosine-37 in various tRNAs.</text>
</comment>
<keyword evidence="10 15" id="KW-0949">S-adenosyl-L-methionine</keyword>
<dbReference type="Pfam" id="PF01746">
    <property type="entry name" value="tRNA_m1G_MT"/>
    <property type="match status" value="1"/>
</dbReference>
<dbReference type="GO" id="GO:0052906">
    <property type="term" value="F:tRNA (guanine(37)-N1)-methyltransferase activity"/>
    <property type="evidence" value="ECO:0007669"/>
    <property type="project" value="UniProtKB-UniRule"/>
</dbReference>
<evidence type="ECO:0000256" key="14">
    <source>
        <dbReference type="ARBA" id="ARBA00047783"/>
    </source>
</evidence>
<keyword evidence="11 15" id="KW-0819">tRNA processing</keyword>
<evidence type="ECO:0000256" key="5">
    <source>
        <dbReference type="ARBA" id="ARBA00012807"/>
    </source>
</evidence>
<evidence type="ECO:0000256" key="1">
    <source>
        <dbReference type="ARBA" id="ARBA00002634"/>
    </source>
</evidence>
<dbReference type="SUPFAM" id="SSF75217">
    <property type="entry name" value="alpha/beta knot"/>
    <property type="match status" value="1"/>
</dbReference>
<dbReference type="InterPro" id="IPR029026">
    <property type="entry name" value="tRNA_m1G_MTases_N"/>
</dbReference>
<comment type="similarity">
    <text evidence="3 15">Belongs to the RNA methyltransferase TrmD family.</text>
</comment>
<gene>
    <name evidence="15 17" type="primary">trmD</name>
    <name evidence="17" type="ORF">EII11_07085</name>
</gene>
<dbReference type="Gene3D" id="3.40.630.30">
    <property type="match status" value="1"/>
</dbReference>
<organism evidence="17 18">
    <name type="scientific">Schaalia canis</name>
    <dbReference type="NCBI Taxonomy" id="100469"/>
    <lineage>
        <taxon>Bacteria</taxon>
        <taxon>Bacillati</taxon>
        <taxon>Actinomycetota</taxon>
        <taxon>Actinomycetes</taxon>
        <taxon>Actinomycetales</taxon>
        <taxon>Actinomycetaceae</taxon>
        <taxon>Schaalia</taxon>
    </lineage>
</organism>
<evidence type="ECO:0000256" key="2">
    <source>
        <dbReference type="ARBA" id="ARBA00004496"/>
    </source>
</evidence>
<evidence type="ECO:0000313" key="17">
    <source>
        <dbReference type="EMBL" id="RRC95157.1"/>
    </source>
</evidence>
<dbReference type="InterPro" id="IPR016009">
    <property type="entry name" value="tRNA_MeTrfase_TRMD/TRM10"/>
</dbReference>
<dbReference type="InterPro" id="IPR023148">
    <property type="entry name" value="tRNA_m1G_MeTrfase_C_sf"/>
</dbReference>
<evidence type="ECO:0000256" key="9">
    <source>
        <dbReference type="ARBA" id="ARBA00022679"/>
    </source>
</evidence>
<accession>A0A3P1SDV2</accession>
<dbReference type="PANTHER" id="PTHR46417">
    <property type="entry name" value="TRNA (GUANINE-N(1)-)-METHYLTRANSFERASE"/>
    <property type="match status" value="1"/>
</dbReference>
<evidence type="ECO:0000256" key="4">
    <source>
        <dbReference type="ARBA" id="ARBA00011738"/>
    </source>
</evidence>
<dbReference type="GO" id="GO:0016747">
    <property type="term" value="F:acyltransferase activity, transferring groups other than amino-acyl groups"/>
    <property type="evidence" value="ECO:0007669"/>
    <property type="project" value="InterPro"/>
</dbReference>
<feature type="binding site" evidence="15">
    <location>
        <begin position="164"/>
        <end position="169"/>
    </location>
    <ligand>
        <name>S-adenosyl-L-methionine</name>
        <dbReference type="ChEBI" id="CHEBI:59789"/>
    </ligand>
</feature>
<keyword evidence="7 15" id="KW-0963">Cytoplasm</keyword>
<comment type="subcellular location">
    <subcellularLocation>
        <location evidence="2 15">Cytoplasm</location>
    </subcellularLocation>
</comment>
<dbReference type="InterPro" id="IPR029028">
    <property type="entry name" value="Alpha/beta_knot_MTases"/>
</dbReference>
<evidence type="ECO:0000256" key="6">
    <source>
        <dbReference type="ARBA" id="ARBA00014679"/>
    </source>
</evidence>
<comment type="subunit">
    <text evidence="4 15">Homodimer.</text>
</comment>
<dbReference type="Gene3D" id="1.10.1270.20">
    <property type="entry name" value="tRNA(m1g37)methyltransferase, domain 2"/>
    <property type="match status" value="1"/>
</dbReference>
<keyword evidence="8 15" id="KW-0489">Methyltransferase</keyword>
<dbReference type="GO" id="GO:0002939">
    <property type="term" value="P:tRNA N1-guanine methylation"/>
    <property type="evidence" value="ECO:0007669"/>
    <property type="project" value="TreeGrafter"/>
</dbReference>
<evidence type="ECO:0000256" key="8">
    <source>
        <dbReference type="ARBA" id="ARBA00022603"/>
    </source>
</evidence>
<dbReference type="HAMAP" id="MF_00605">
    <property type="entry name" value="TrmD"/>
    <property type="match status" value="1"/>
</dbReference>
<evidence type="ECO:0000256" key="13">
    <source>
        <dbReference type="ARBA" id="ARBA00033392"/>
    </source>
</evidence>
<dbReference type="OrthoDB" id="9807416at2"/>
<dbReference type="Gene3D" id="3.40.1280.10">
    <property type="match status" value="1"/>
</dbReference>
<evidence type="ECO:0000259" key="16">
    <source>
        <dbReference type="PROSITE" id="PS51186"/>
    </source>
</evidence>
<protein>
    <recommendedName>
        <fullName evidence="6 15">tRNA (guanine-N(1)-)-methyltransferase</fullName>
        <ecNumber evidence="5 15">2.1.1.228</ecNumber>
    </recommendedName>
    <alternativeName>
        <fullName evidence="12 15">M1G-methyltransferase</fullName>
    </alternativeName>
    <alternativeName>
        <fullName evidence="13 15">tRNA [GM37] methyltransferase</fullName>
    </alternativeName>
</protein>
<evidence type="ECO:0000256" key="7">
    <source>
        <dbReference type="ARBA" id="ARBA00022490"/>
    </source>
</evidence>
<evidence type="ECO:0000256" key="15">
    <source>
        <dbReference type="HAMAP-Rule" id="MF_00605"/>
    </source>
</evidence>
<feature type="domain" description="N-acetyltransferase" evidence="16">
    <location>
        <begin position="286"/>
        <end position="464"/>
    </location>
</feature>
<evidence type="ECO:0000256" key="11">
    <source>
        <dbReference type="ARBA" id="ARBA00022694"/>
    </source>
</evidence>
<name>A0A3P1SDV2_9ACTO</name>
<dbReference type="AlphaFoldDB" id="A0A3P1SDV2"/>
<dbReference type="PANTHER" id="PTHR46417:SF1">
    <property type="entry name" value="TRNA (GUANINE-N(1)-)-METHYLTRANSFERASE"/>
    <property type="match status" value="1"/>
</dbReference>
<dbReference type="CDD" id="cd04301">
    <property type="entry name" value="NAT_SF"/>
    <property type="match status" value="1"/>
</dbReference>
<comment type="catalytic activity">
    <reaction evidence="14 15">
        <text>guanosine(37) in tRNA + S-adenosyl-L-methionine = N(1)-methylguanosine(37) in tRNA + S-adenosyl-L-homocysteine + H(+)</text>
        <dbReference type="Rhea" id="RHEA:36899"/>
        <dbReference type="Rhea" id="RHEA-COMP:10145"/>
        <dbReference type="Rhea" id="RHEA-COMP:10147"/>
        <dbReference type="ChEBI" id="CHEBI:15378"/>
        <dbReference type="ChEBI" id="CHEBI:57856"/>
        <dbReference type="ChEBI" id="CHEBI:59789"/>
        <dbReference type="ChEBI" id="CHEBI:73542"/>
        <dbReference type="ChEBI" id="CHEBI:74269"/>
        <dbReference type="EC" id="2.1.1.228"/>
    </reaction>
</comment>
<evidence type="ECO:0000313" key="18">
    <source>
        <dbReference type="Proteomes" id="UP000280444"/>
    </source>
</evidence>
<dbReference type="EMBL" id="RQZF01000006">
    <property type="protein sequence ID" value="RRC95157.1"/>
    <property type="molecule type" value="Genomic_DNA"/>
</dbReference>